<dbReference type="EMBL" id="LAZR01004140">
    <property type="protein sequence ID" value="KKN11403.1"/>
    <property type="molecule type" value="Genomic_DNA"/>
</dbReference>
<accession>A0A0F9R1Q5</accession>
<dbReference type="AlphaFoldDB" id="A0A0F9R1Q5"/>
<sequence length="54" mass="6471">MNFKCYNCNAPLKWNRRGNGYWQHKPDKKDKNRNCFNPEPLSNIKKSKQGSEKE</sequence>
<gene>
    <name evidence="2" type="ORF">LCGC14_1026850</name>
</gene>
<name>A0A0F9R1Q5_9ZZZZ</name>
<evidence type="ECO:0000313" key="2">
    <source>
        <dbReference type="EMBL" id="KKN11403.1"/>
    </source>
</evidence>
<feature type="region of interest" description="Disordered" evidence="1">
    <location>
        <begin position="17"/>
        <end position="54"/>
    </location>
</feature>
<feature type="compositionally biased region" description="Basic and acidic residues" evidence="1">
    <location>
        <begin position="24"/>
        <end position="33"/>
    </location>
</feature>
<protein>
    <submittedName>
        <fullName evidence="2">Uncharacterized protein</fullName>
    </submittedName>
</protein>
<reference evidence="2" key="1">
    <citation type="journal article" date="2015" name="Nature">
        <title>Complex archaea that bridge the gap between prokaryotes and eukaryotes.</title>
        <authorList>
            <person name="Spang A."/>
            <person name="Saw J.H."/>
            <person name="Jorgensen S.L."/>
            <person name="Zaremba-Niedzwiedzka K."/>
            <person name="Martijn J."/>
            <person name="Lind A.E."/>
            <person name="van Eijk R."/>
            <person name="Schleper C."/>
            <person name="Guy L."/>
            <person name="Ettema T.J."/>
        </authorList>
    </citation>
    <scope>NUCLEOTIDE SEQUENCE</scope>
</reference>
<organism evidence="2">
    <name type="scientific">marine sediment metagenome</name>
    <dbReference type="NCBI Taxonomy" id="412755"/>
    <lineage>
        <taxon>unclassified sequences</taxon>
        <taxon>metagenomes</taxon>
        <taxon>ecological metagenomes</taxon>
    </lineage>
</organism>
<evidence type="ECO:0000256" key="1">
    <source>
        <dbReference type="SAM" id="MobiDB-lite"/>
    </source>
</evidence>
<proteinExistence type="predicted"/>
<comment type="caution">
    <text evidence="2">The sequence shown here is derived from an EMBL/GenBank/DDBJ whole genome shotgun (WGS) entry which is preliminary data.</text>
</comment>